<gene>
    <name evidence="1" type="ORF">MUK42_30613</name>
</gene>
<dbReference type="InterPro" id="IPR042214">
    <property type="entry name" value="TruD_catalytic"/>
</dbReference>
<organism evidence="1 2">
    <name type="scientific">Musa troglodytarum</name>
    <name type="common">fe'i banana</name>
    <dbReference type="NCBI Taxonomy" id="320322"/>
    <lineage>
        <taxon>Eukaryota</taxon>
        <taxon>Viridiplantae</taxon>
        <taxon>Streptophyta</taxon>
        <taxon>Embryophyta</taxon>
        <taxon>Tracheophyta</taxon>
        <taxon>Spermatophyta</taxon>
        <taxon>Magnoliopsida</taxon>
        <taxon>Liliopsida</taxon>
        <taxon>Zingiberales</taxon>
        <taxon>Musaceae</taxon>
        <taxon>Musa</taxon>
    </lineage>
</organism>
<name>A0A9E7FKA0_9LILI</name>
<proteinExistence type="predicted"/>
<dbReference type="GO" id="GO:0003723">
    <property type="term" value="F:RNA binding"/>
    <property type="evidence" value="ECO:0007669"/>
    <property type="project" value="InterPro"/>
</dbReference>
<dbReference type="InterPro" id="IPR001656">
    <property type="entry name" value="PsdUridine_synth_TruD"/>
</dbReference>
<dbReference type="PANTHER" id="PTHR13326">
    <property type="entry name" value="TRNA PSEUDOURIDINE SYNTHASE D"/>
    <property type="match status" value="1"/>
</dbReference>
<reference evidence="1" key="1">
    <citation type="submission" date="2022-05" db="EMBL/GenBank/DDBJ databases">
        <title>The Musa troglodytarum L. genome provides insights into the mechanism of non-climacteric behaviour and enrichment of carotenoids.</title>
        <authorList>
            <person name="Wang J."/>
        </authorList>
    </citation>
    <scope>NUCLEOTIDE SEQUENCE</scope>
    <source>
        <tissue evidence="1">Leaf</tissue>
    </source>
</reference>
<dbReference type="Proteomes" id="UP001055439">
    <property type="component" value="Chromosome 4"/>
</dbReference>
<dbReference type="Gene3D" id="3.30.2350.20">
    <property type="entry name" value="TruD, catalytic domain"/>
    <property type="match status" value="1"/>
</dbReference>
<keyword evidence="2" id="KW-1185">Reference proteome</keyword>
<dbReference type="AlphaFoldDB" id="A0A9E7FKA0"/>
<dbReference type="GO" id="GO:0001522">
    <property type="term" value="P:pseudouridine synthesis"/>
    <property type="evidence" value="ECO:0007669"/>
    <property type="project" value="InterPro"/>
</dbReference>
<accession>A0A9E7FKA0</accession>
<sequence>MRHASFERTLLSFIQYQERREKAEDKVEKADRVVDSEDLLKGLYTFEDVVLPLPGSKILYPENDIAGVYHDIAKKLQVRKTEFQDGISLTESVHRAKELLDYTDDNIPLVETDLDIMQKDSGLSNKEVFVDGISVSQTKNLDSEVSIGKHLAEDGNKDLSPMVEPVHNSDIQSPKLALKLAFTLPTSCYATMAIRELLKSSTSVLTSRSCPWRKKDYYRTHILVLRVMKQLNPSPWYDVIISLANDADNLRGSK</sequence>
<dbReference type="InterPro" id="IPR020103">
    <property type="entry name" value="PsdUridine_synth_cat_dom_sf"/>
</dbReference>
<evidence type="ECO:0000313" key="1">
    <source>
        <dbReference type="EMBL" id="URD96626.1"/>
    </source>
</evidence>
<dbReference type="PANTHER" id="PTHR13326:SF21">
    <property type="entry name" value="PSEUDOURIDYLATE SYNTHASE PUS7L"/>
    <property type="match status" value="1"/>
</dbReference>
<dbReference type="SUPFAM" id="SSF55120">
    <property type="entry name" value="Pseudouridine synthase"/>
    <property type="match status" value="1"/>
</dbReference>
<evidence type="ECO:0000313" key="2">
    <source>
        <dbReference type="Proteomes" id="UP001055439"/>
    </source>
</evidence>
<protein>
    <submittedName>
        <fullName evidence="1">tRNA pseudouridine synthase D (TruD)</fullName>
    </submittedName>
</protein>
<dbReference type="OrthoDB" id="447290at2759"/>
<dbReference type="GO" id="GO:0005634">
    <property type="term" value="C:nucleus"/>
    <property type="evidence" value="ECO:0007669"/>
    <property type="project" value="TreeGrafter"/>
</dbReference>
<dbReference type="GO" id="GO:0009982">
    <property type="term" value="F:pseudouridine synthase activity"/>
    <property type="evidence" value="ECO:0007669"/>
    <property type="project" value="InterPro"/>
</dbReference>
<dbReference type="EMBL" id="CP097506">
    <property type="protein sequence ID" value="URD96626.1"/>
    <property type="molecule type" value="Genomic_DNA"/>
</dbReference>